<proteinExistence type="predicted"/>
<accession>A0A8J7YW88</accession>
<dbReference type="PROSITE" id="PS50987">
    <property type="entry name" value="HTH_ARSR_2"/>
    <property type="match status" value="1"/>
</dbReference>
<evidence type="ECO:0000313" key="7">
    <source>
        <dbReference type="Proteomes" id="UP000738826"/>
    </source>
</evidence>
<organism evidence="6 7">
    <name type="scientific">Candidatus Altarchaeum hamiconexum</name>
    <dbReference type="NCBI Taxonomy" id="1803513"/>
    <lineage>
        <taxon>Archaea</taxon>
        <taxon>Candidatus Altarchaeota</taxon>
        <taxon>Candidatus Altiarchaeia</taxon>
        <taxon>Candidatus Altarchaeales</taxon>
        <taxon>Candidatus Altarchaeaceae</taxon>
        <taxon>Candidatus Altarchaeum</taxon>
    </lineage>
</organism>
<dbReference type="PRINTS" id="PR00778">
    <property type="entry name" value="HTHARSR"/>
</dbReference>
<keyword evidence="2" id="KW-0238">DNA-binding</keyword>
<dbReference type="Pfam" id="PF01022">
    <property type="entry name" value="HTH_5"/>
    <property type="match status" value="1"/>
</dbReference>
<keyword evidence="1" id="KW-0805">Transcription regulation</keyword>
<dbReference type="Proteomes" id="UP000738826">
    <property type="component" value="Unassembled WGS sequence"/>
</dbReference>
<evidence type="ECO:0000313" key="5">
    <source>
        <dbReference type="EMBL" id="NCN64591.1"/>
    </source>
</evidence>
<dbReference type="AlphaFoldDB" id="A0A8J7YW88"/>
<sequence length="86" mass="9794">MARNEVKLFKALADETRLSIVEFLEDGEKCVCKIIPMTGKSQPTVSQHLRILSEAGILESRKEGTNIYYKIRDRKVTDAIKILSKQ</sequence>
<dbReference type="SUPFAM" id="SSF46785">
    <property type="entry name" value="Winged helix' DNA-binding domain"/>
    <property type="match status" value="1"/>
</dbReference>
<evidence type="ECO:0000256" key="2">
    <source>
        <dbReference type="ARBA" id="ARBA00023125"/>
    </source>
</evidence>
<dbReference type="InterPro" id="IPR011991">
    <property type="entry name" value="ArsR-like_HTH"/>
</dbReference>
<comment type="caution">
    <text evidence="6">The sequence shown here is derived from an EMBL/GenBank/DDBJ whole genome shotgun (WGS) entry which is preliminary data.</text>
</comment>
<dbReference type="PANTHER" id="PTHR33154:SF36">
    <property type="entry name" value="TRANSCRIPTIONAL REGULATOR"/>
    <property type="match status" value="1"/>
</dbReference>
<evidence type="ECO:0000256" key="3">
    <source>
        <dbReference type="ARBA" id="ARBA00023163"/>
    </source>
</evidence>
<dbReference type="SMART" id="SM00418">
    <property type="entry name" value="HTH_ARSR"/>
    <property type="match status" value="1"/>
</dbReference>
<dbReference type="Proteomes" id="UP000768163">
    <property type="component" value="Unassembled WGS sequence"/>
</dbReference>
<dbReference type="InterPro" id="IPR001845">
    <property type="entry name" value="HTH_ArsR_DNA-bd_dom"/>
</dbReference>
<evidence type="ECO:0000256" key="1">
    <source>
        <dbReference type="ARBA" id="ARBA00023015"/>
    </source>
</evidence>
<dbReference type="EMBL" id="JAACQH010000013">
    <property type="protein sequence ID" value="NCS90985.1"/>
    <property type="molecule type" value="Genomic_DNA"/>
</dbReference>
<dbReference type="CDD" id="cd00090">
    <property type="entry name" value="HTH_ARSR"/>
    <property type="match status" value="1"/>
</dbReference>
<dbReference type="NCBIfam" id="NF033788">
    <property type="entry name" value="HTH_metalloreg"/>
    <property type="match status" value="1"/>
</dbReference>
<feature type="domain" description="HTH arsR-type" evidence="4">
    <location>
        <begin position="1"/>
        <end position="86"/>
    </location>
</feature>
<keyword evidence="3" id="KW-0804">Transcription</keyword>
<protein>
    <submittedName>
        <fullName evidence="6">Winged helix-turn-helix transcriptional regulator</fullName>
    </submittedName>
</protein>
<evidence type="ECO:0000259" key="4">
    <source>
        <dbReference type="PROSITE" id="PS50987"/>
    </source>
</evidence>
<dbReference type="Gene3D" id="1.10.10.10">
    <property type="entry name" value="Winged helix-like DNA-binding domain superfamily/Winged helix DNA-binding domain"/>
    <property type="match status" value="1"/>
</dbReference>
<dbReference type="GO" id="GO:0003677">
    <property type="term" value="F:DNA binding"/>
    <property type="evidence" value="ECO:0007669"/>
    <property type="project" value="UniProtKB-KW"/>
</dbReference>
<dbReference type="EMBL" id="JAACVF010000016">
    <property type="protein sequence ID" value="NCN64591.1"/>
    <property type="molecule type" value="Genomic_DNA"/>
</dbReference>
<dbReference type="PANTHER" id="PTHR33154">
    <property type="entry name" value="TRANSCRIPTIONAL REGULATOR, ARSR FAMILY"/>
    <property type="match status" value="1"/>
</dbReference>
<dbReference type="InterPro" id="IPR036388">
    <property type="entry name" value="WH-like_DNA-bd_sf"/>
</dbReference>
<reference evidence="6" key="1">
    <citation type="submission" date="2019-11" db="EMBL/GenBank/DDBJ databases">
        <title>Lipid analysis of CO2-rich subsurface aquifers suggests an autotrophy-based deep biosphere with lysolipids enriched in CPR bacteria.</title>
        <authorList>
            <person name="Probst A.J."/>
            <person name="Elling F.J."/>
            <person name="Castelle C.J."/>
            <person name="Zhu Q."/>
            <person name="Elvert M."/>
            <person name="Birarda G."/>
            <person name="Holman H.-Y."/>
            <person name="Lane K.R."/>
            <person name="Ladd B."/>
            <person name="Ryan M.C."/>
            <person name="Woyke T."/>
            <person name="Hinrichs K.-U."/>
            <person name="Banfield J.F."/>
        </authorList>
    </citation>
    <scope>NUCLEOTIDE SEQUENCE</scope>
    <source>
        <strain evidence="5">CG_2015-01_33_1645</strain>
        <strain evidence="6">CG_2015-04_33_537</strain>
    </source>
</reference>
<dbReference type="InterPro" id="IPR051081">
    <property type="entry name" value="HTH_MetalResp_TranReg"/>
</dbReference>
<name>A0A8J7YW88_9ARCH</name>
<dbReference type="GO" id="GO:0003700">
    <property type="term" value="F:DNA-binding transcription factor activity"/>
    <property type="evidence" value="ECO:0007669"/>
    <property type="project" value="InterPro"/>
</dbReference>
<dbReference type="InterPro" id="IPR036390">
    <property type="entry name" value="WH_DNA-bd_sf"/>
</dbReference>
<gene>
    <name evidence="6" type="ORF">GW779_00970</name>
    <name evidence="5" type="ORF">GW910_00710</name>
</gene>
<evidence type="ECO:0000313" key="6">
    <source>
        <dbReference type="EMBL" id="NCS90985.1"/>
    </source>
</evidence>